<dbReference type="STRING" id="317735.RU98_GL000973"/>
<dbReference type="NCBIfam" id="TIGR01167">
    <property type="entry name" value="LPXTG_anchor"/>
    <property type="match status" value="1"/>
</dbReference>
<keyword evidence="1" id="KW-0134">Cell wall</keyword>
<keyword evidence="9" id="KW-1185">Reference proteome</keyword>
<evidence type="ECO:0000313" key="8">
    <source>
        <dbReference type="EMBL" id="EOL50054.1"/>
    </source>
</evidence>
<dbReference type="InterPro" id="IPR022038">
    <property type="entry name" value="Ig-like_bact"/>
</dbReference>
<gene>
    <name evidence="8" type="ORF">UC7_00473</name>
</gene>
<evidence type="ECO:0000256" key="3">
    <source>
        <dbReference type="ARBA" id="ARBA00022729"/>
    </source>
</evidence>
<dbReference type="OrthoDB" id="2323731at2"/>
<organism evidence="8 9">
    <name type="scientific">Enterococcus caccae ATCC BAA-1240</name>
    <dbReference type="NCBI Taxonomy" id="1158612"/>
    <lineage>
        <taxon>Bacteria</taxon>
        <taxon>Bacillati</taxon>
        <taxon>Bacillota</taxon>
        <taxon>Bacilli</taxon>
        <taxon>Lactobacillales</taxon>
        <taxon>Enterococcaceae</taxon>
        <taxon>Enterococcus</taxon>
    </lineage>
</organism>
<feature type="non-terminal residue" evidence="8">
    <location>
        <position position="1"/>
    </location>
</feature>
<name>R3U7W9_9ENTE</name>
<evidence type="ECO:0000256" key="5">
    <source>
        <dbReference type="SAM" id="Phobius"/>
    </source>
</evidence>
<evidence type="ECO:0000259" key="7">
    <source>
        <dbReference type="Pfam" id="PF07523"/>
    </source>
</evidence>
<feature type="domain" description="Gram-positive cocci surface proteins LPxTG" evidence="6">
    <location>
        <begin position="93"/>
        <end position="126"/>
    </location>
</feature>
<sequence>GKEVAFTEIKVEGNVDTNKAGEYIVTYSYGSVTQEAVITVRNKEVINDLGQTTGDNQPNTSLNNNEVQSNNFISDEKTSSPIQDKKIDEKMNEEKYLPKTGEQQNILVVILGLVLLVSNFMFRLYVSKSKE</sequence>
<keyword evidence="4" id="KW-0572">Peptidoglycan-anchor</keyword>
<keyword evidence="5" id="KW-1133">Transmembrane helix</keyword>
<evidence type="ECO:0000256" key="1">
    <source>
        <dbReference type="ARBA" id="ARBA00022512"/>
    </source>
</evidence>
<dbReference type="PATRIC" id="fig|1158612.3.peg.477"/>
<reference evidence="8 9" key="1">
    <citation type="submission" date="2013-02" db="EMBL/GenBank/DDBJ databases">
        <title>The Genome Sequence of Enterococcus caccae BAA-1240.</title>
        <authorList>
            <consortium name="The Broad Institute Genome Sequencing Platform"/>
            <consortium name="The Broad Institute Genome Sequencing Center for Infectious Disease"/>
            <person name="Earl A.M."/>
            <person name="Gilmore M.S."/>
            <person name="Lebreton F."/>
            <person name="Walker B."/>
            <person name="Young S.K."/>
            <person name="Zeng Q."/>
            <person name="Gargeya S."/>
            <person name="Fitzgerald M."/>
            <person name="Haas B."/>
            <person name="Abouelleil A."/>
            <person name="Alvarado L."/>
            <person name="Arachchi H.M."/>
            <person name="Berlin A.M."/>
            <person name="Chapman S.B."/>
            <person name="Dewar J."/>
            <person name="Goldberg J."/>
            <person name="Griggs A."/>
            <person name="Gujja S."/>
            <person name="Hansen M."/>
            <person name="Howarth C."/>
            <person name="Imamovic A."/>
            <person name="Larimer J."/>
            <person name="McCowan C."/>
            <person name="Murphy C."/>
            <person name="Neiman D."/>
            <person name="Pearson M."/>
            <person name="Priest M."/>
            <person name="Roberts A."/>
            <person name="Saif S."/>
            <person name="Shea T."/>
            <person name="Sisk P."/>
            <person name="Sykes S."/>
            <person name="Wortman J."/>
            <person name="Nusbaum C."/>
            <person name="Birren B."/>
        </authorList>
    </citation>
    <scope>NUCLEOTIDE SEQUENCE [LARGE SCALE GENOMIC DNA]</scope>
    <source>
        <strain evidence="8 9">ATCC BAA-1240</strain>
    </source>
</reference>
<keyword evidence="5" id="KW-0472">Membrane</keyword>
<dbReference type="InterPro" id="IPR013783">
    <property type="entry name" value="Ig-like_fold"/>
</dbReference>
<keyword evidence="3" id="KW-0732">Signal</keyword>
<keyword evidence="5" id="KW-0812">Transmembrane</keyword>
<evidence type="ECO:0000256" key="2">
    <source>
        <dbReference type="ARBA" id="ARBA00022525"/>
    </source>
</evidence>
<keyword evidence="2" id="KW-0964">Secreted</keyword>
<evidence type="ECO:0000256" key="4">
    <source>
        <dbReference type="ARBA" id="ARBA00023088"/>
    </source>
</evidence>
<dbReference type="Gene3D" id="2.60.40.10">
    <property type="entry name" value="Immunoglobulins"/>
    <property type="match status" value="1"/>
</dbReference>
<dbReference type="AlphaFoldDB" id="R3U7W9"/>
<dbReference type="Pfam" id="PF07523">
    <property type="entry name" value="Big_3"/>
    <property type="match status" value="1"/>
</dbReference>
<feature type="transmembrane region" description="Helical" evidence="5">
    <location>
        <begin position="106"/>
        <end position="126"/>
    </location>
</feature>
<evidence type="ECO:0000313" key="9">
    <source>
        <dbReference type="Proteomes" id="UP000013840"/>
    </source>
</evidence>
<dbReference type="InterPro" id="IPR019931">
    <property type="entry name" value="LPXTG_anchor"/>
</dbReference>
<dbReference type="Proteomes" id="UP000013840">
    <property type="component" value="Unassembled WGS sequence"/>
</dbReference>
<comment type="caution">
    <text evidence="8">The sequence shown here is derived from an EMBL/GenBank/DDBJ whole genome shotgun (WGS) entry which is preliminary data.</text>
</comment>
<dbReference type="eggNOG" id="COG4932">
    <property type="taxonomic scope" value="Bacteria"/>
</dbReference>
<dbReference type="RefSeq" id="WP_010770656.1">
    <property type="nucleotide sequence ID" value="NZ_KB946332.1"/>
</dbReference>
<dbReference type="Pfam" id="PF00746">
    <property type="entry name" value="Gram_pos_anchor"/>
    <property type="match status" value="1"/>
</dbReference>
<evidence type="ECO:0000259" key="6">
    <source>
        <dbReference type="Pfam" id="PF00746"/>
    </source>
</evidence>
<accession>R3U7W9</accession>
<feature type="domain" description="Ig-like" evidence="7">
    <location>
        <begin position="1"/>
        <end position="40"/>
    </location>
</feature>
<protein>
    <submittedName>
        <fullName evidence="8">LPXTG-domain-containing protein cell wall anchor domain</fullName>
    </submittedName>
</protein>
<dbReference type="EMBL" id="AJAU01000006">
    <property type="protein sequence ID" value="EOL50054.1"/>
    <property type="molecule type" value="Genomic_DNA"/>
</dbReference>
<proteinExistence type="predicted"/>